<keyword evidence="3" id="KW-1185">Reference proteome</keyword>
<evidence type="ECO:0000313" key="2">
    <source>
        <dbReference type="EMBL" id="ARN80946.1"/>
    </source>
</evidence>
<name>A0A1W6MTU6_9HYPH</name>
<accession>A0A1W6MTU6</accession>
<feature type="transmembrane region" description="Helical" evidence="1">
    <location>
        <begin position="23"/>
        <end position="45"/>
    </location>
</feature>
<evidence type="ECO:0000256" key="1">
    <source>
        <dbReference type="SAM" id="Phobius"/>
    </source>
</evidence>
<dbReference type="EMBL" id="CP019948">
    <property type="protein sequence ID" value="ARN80946.1"/>
    <property type="molecule type" value="Genomic_DNA"/>
</dbReference>
<dbReference type="KEGG" id="mbry:B1812_07525"/>
<keyword evidence="1" id="KW-0472">Membrane</keyword>
<sequence>MDFLEALKKVIDWAAAMPFLPKLIITAIVLVVFTGGSLLFVLSVWTPPPGIVYDAAVLEAVNPADDPIGAAMGGIEPFPAFPYYSQTSDHPSQWPPRVFKDRTEFMELIHALEAEPIQSELKRWPQRTEKLRVAGRGVDPGAVEYARLRMLLTENSENFAAVRATTGPRTADALERLELRRKEIEQTLPNRVLALRIKNDKPVDAENFVVEINVAGAVYDVTVNLEGEAAKSQKWTPNRFAIEIPRLRPGFTADVQVWYQYLPLSERVFPGPKDVEWDATEGVVVANLGISNDRLRHDPRLLDDLQAYHRYNVDPLRGSPTFGRLPEKVAEVRPARERRAAKETPPAQGVQALLIATNAIERLATQAEAKHASDSLDQAMTRFRSALAEKVAAVGGVWLLDQKQQVHASYNPFARAYLLTGGTIALLRLPSPIDMAGLPGWTEIKGAGAAVFEYRPWVDARFEAVLHFFSDPADTRKDSKRLLTKALTLDEIFDVSKAEAGKRNSAATLFVQLLQYSGARIRAHYRLPFSLKTNDEPAPFYLVVRGKEVSENFYLPREWMPLADQAPPPGPKSSTLHDLLSRLYDYGDHSRELTAEEFDAVFKK</sequence>
<protein>
    <submittedName>
        <fullName evidence="2">Uncharacterized protein</fullName>
    </submittedName>
</protein>
<gene>
    <name evidence="2" type="ORF">B1812_07525</name>
</gene>
<keyword evidence="1" id="KW-1133">Transmembrane helix</keyword>
<reference evidence="2 3" key="1">
    <citation type="submission" date="2017-02" db="EMBL/GenBank/DDBJ databases">
        <authorList>
            <person name="Peterson S.W."/>
        </authorList>
    </citation>
    <scope>NUCLEOTIDE SEQUENCE [LARGE SCALE GENOMIC DNA]</scope>
    <source>
        <strain evidence="2 3">S285</strain>
    </source>
</reference>
<dbReference type="Proteomes" id="UP000193978">
    <property type="component" value="Chromosome"/>
</dbReference>
<proteinExistence type="predicted"/>
<evidence type="ECO:0000313" key="3">
    <source>
        <dbReference type="Proteomes" id="UP000193978"/>
    </source>
</evidence>
<organism evidence="2 3">
    <name type="scientific">Methylocystis bryophila</name>
    <dbReference type="NCBI Taxonomy" id="655015"/>
    <lineage>
        <taxon>Bacteria</taxon>
        <taxon>Pseudomonadati</taxon>
        <taxon>Pseudomonadota</taxon>
        <taxon>Alphaproteobacteria</taxon>
        <taxon>Hyphomicrobiales</taxon>
        <taxon>Methylocystaceae</taxon>
        <taxon>Methylocystis</taxon>
    </lineage>
</organism>
<dbReference type="RefSeq" id="WP_085771038.1">
    <property type="nucleotide sequence ID" value="NZ_AP027149.1"/>
</dbReference>
<dbReference type="AlphaFoldDB" id="A0A1W6MTU6"/>
<keyword evidence="1" id="KW-0812">Transmembrane</keyword>